<gene>
    <name evidence="1" type="ORF">Poly24_27690</name>
</gene>
<dbReference type="EMBL" id="CP036348">
    <property type="protein sequence ID" value="QDV69055.1"/>
    <property type="molecule type" value="Genomic_DNA"/>
</dbReference>
<dbReference type="AlphaFoldDB" id="A0A518JU49"/>
<evidence type="ECO:0000313" key="2">
    <source>
        <dbReference type="Proteomes" id="UP000315082"/>
    </source>
</evidence>
<organism evidence="1 2">
    <name type="scientific">Rosistilla carotiformis</name>
    <dbReference type="NCBI Taxonomy" id="2528017"/>
    <lineage>
        <taxon>Bacteria</taxon>
        <taxon>Pseudomonadati</taxon>
        <taxon>Planctomycetota</taxon>
        <taxon>Planctomycetia</taxon>
        <taxon>Pirellulales</taxon>
        <taxon>Pirellulaceae</taxon>
        <taxon>Rosistilla</taxon>
    </lineage>
</organism>
<reference evidence="1 2" key="1">
    <citation type="submission" date="2019-02" db="EMBL/GenBank/DDBJ databases">
        <title>Deep-cultivation of Planctomycetes and their phenomic and genomic characterization uncovers novel biology.</title>
        <authorList>
            <person name="Wiegand S."/>
            <person name="Jogler M."/>
            <person name="Boedeker C."/>
            <person name="Pinto D."/>
            <person name="Vollmers J."/>
            <person name="Rivas-Marin E."/>
            <person name="Kohn T."/>
            <person name="Peeters S.H."/>
            <person name="Heuer A."/>
            <person name="Rast P."/>
            <person name="Oberbeckmann S."/>
            <person name="Bunk B."/>
            <person name="Jeske O."/>
            <person name="Meyerdierks A."/>
            <person name="Storesund J.E."/>
            <person name="Kallscheuer N."/>
            <person name="Luecker S."/>
            <person name="Lage O.M."/>
            <person name="Pohl T."/>
            <person name="Merkel B.J."/>
            <person name="Hornburger P."/>
            <person name="Mueller R.-W."/>
            <person name="Bruemmer F."/>
            <person name="Labrenz M."/>
            <person name="Spormann A.M."/>
            <person name="Op den Camp H."/>
            <person name="Overmann J."/>
            <person name="Amann R."/>
            <person name="Jetten M.S.M."/>
            <person name="Mascher T."/>
            <person name="Medema M.H."/>
            <person name="Devos D.P."/>
            <person name="Kaster A.-K."/>
            <person name="Ovreas L."/>
            <person name="Rohde M."/>
            <person name="Galperin M.Y."/>
            <person name="Jogler C."/>
        </authorList>
    </citation>
    <scope>NUCLEOTIDE SEQUENCE [LARGE SCALE GENOMIC DNA]</scope>
    <source>
        <strain evidence="1 2">Poly24</strain>
    </source>
</reference>
<sequence>MSRQQIRHHIKPDVGYLRECGKLLLTTEEMARFIQLPKPVVQQLVYSDRIPLPLHLGLGKTARWSVFGLLEWTEAGCPRRTEWIEARGSSGWCPAYRWGRWWQ</sequence>
<keyword evidence="2" id="KW-1185">Reference proteome</keyword>
<dbReference type="Proteomes" id="UP000315082">
    <property type="component" value="Chromosome"/>
</dbReference>
<evidence type="ECO:0000313" key="1">
    <source>
        <dbReference type="EMBL" id="QDV69055.1"/>
    </source>
</evidence>
<protein>
    <recommendedName>
        <fullName evidence="3">Helix-turn-helix domain protein</fullName>
    </recommendedName>
</protein>
<accession>A0A518JU49</accession>
<evidence type="ECO:0008006" key="3">
    <source>
        <dbReference type="Google" id="ProtNLM"/>
    </source>
</evidence>
<proteinExistence type="predicted"/>
<name>A0A518JU49_9BACT</name>
<dbReference type="KEGG" id="rcf:Poly24_27690"/>